<organism evidence="1 2">
    <name type="scientific">Dendrothele bispora (strain CBS 962.96)</name>
    <dbReference type="NCBI Taxonomy" id="1314807"/>
    <lineage>
        <taxon>Eukaryota</taxon>
        <taxon>Fungi</taxon>
        <taxon>Dikarya</taxon>
        <taxon>Basidiomycota</taxon>
        <taxon>Agaricomycotina</taxon>
        <taxon>Agaricomycetes</taxon>
        <taxon>Agaricomycetidae</taxon>
        <taxon>Agaricales</taxon>
        <taxon>Agaricales incertae sedis</taxon>
        <taxon>Dendrothele</taxon>
    </lineage>
</organism>
<protein>
    <submittedName>
        <fullName evidence="1">Uncharacterized protein</fullName>
    </submittedName>
</protein>
<reference evidence="1 2" key="1">
    <citation type="journal article" date="2019" name="Nat. Ecol. Evol.">
        <title>Megaphylogeny resolves global patterns of mushroom evolution.</title>
        <authorList>
            <person name="Varga T."/>
            <person name="Krizsan K."/>
            <person name="Foldi C."/>
            <person name="Dima B."/>
            <person name="Sanchez-Garcia M."/>
            <person name="Sanchez-Ramirez S."/>
            <person name="Szollosi G.J."/>
            <person name="Szarkandi J.G."/>
            <person name="Papp V."/>
            <person name="Albert L."/>
            <person name="Andreopoulos W."/>
            <person name="Angelini C."/>
            <person name="Antonin V."/>
            <person name="Barry K.W."/>
            <person name="Bougher N.L."/>
            <person name="Buchanan P."/>
            <person name="Buyck B."/>
            <person name="Bense V."/>
            <person name="Catcheside P."/>
            <person name="Chovatia M."/>
            <person name="Cooper J."/>
            <person name="Damon W."/>
            <person name="Desjardin D."/>
            <person name="Finy P."/>
            <person name="Geml J."/>
            <person name="Haridas S."/>
            <person name="Hughes K."/>
            <person name="Justo A."/>
            <person name="Karasinski D."/>
            <person name="Kautmanova I."/>
            <person name="Kiss B."/>
            <person name="Kocsube S."/>
            <person name="Kotiranta H."/>
            <person name="LaButti K.M."/>
            <person name="Lechner B.E."/>
            <person name="Liimatainen K."/>
            <person name="Lipzen A."/>
            <person name="Lukacs Z."/>
            <person name="Mihaltcheva S."/>
            <person name="Morgado L.N."/>
            <person name="Niskanen T."/>
            <person name="Noordeloos M.E."/>
            <person name="Ohm R.A."/>
            <person name="Ortiz-Santana B."/>
            <person name="Ovrebo C."/>
            <person name="Racz N."/>
            <person name="Riley R."/>
            <person name="Savchenko A."/>
            <person name="Shiryaev A."/>
            <person name="Soop K."/>
            <person name="Spirin V."/>
            <person name="Szebenyi C."/>
            <person name="Tomsovsky M."/>
            <person name="Tulloss R.E."/>
            <person name="Uehling J."/>
            <person name="Grigoriev I.V."/>
            <person name="Vagvolgyi C."/>
            <person name="Papp T."/>
            <person name="Martin F.M."/>
            <person name="Miettinen O."/>
            <person name="Hibbett D.S."/>
            <person name="Nagy L.G."/>
        </authorList>
    </citation>
    <scope>NUCLEOTIDE SEQUENCE [LARGE SCALE GENOMIC DNA]</scope>
    <source>
        <strain evidence="1 2">CBS 962.96</strain>
    </source>
</reference>
<sequence>MAASQQHRQQTFSAPFDFVSITCSLYVDNKLSSSTTFTQVPIFQDQLVQRNAKTFVQLSNLFAALRSFLPDEATATSHSNIEVSLATAVNIPPGLANGIEVYTNRLASVQNEFVYDTCCYWRDVGTLAHLSDKPIPGVKATRASHTRRFLQAAEKFRECYRLVDYPLHSFDKHYMVIFRMDANRFRTLVTFLKSSAESAQVIPHDTLSPSSWDLGHEQFLETLPGDSTHLESGLGSSCVLSGGNSPTSSELDELSFLLSNTFHSLPLADFILQDIFDVLRFVNMTFDDYEYLISVQTDFMHIVQQFFIMITYLDRANIPPFSSVREDSVSALPNLAFLLTTSTFIGHFGWSLEAYFDKASLLLQAYGVSQKRWLGPLPNITHTGYRSYCIWLGLRQIFVEGTILITPEIASITWATLLEDLELLNEYLV</sequence>
<evidence type="ECO:0000313" key="2">
    <source>
        <dbReference type="Proteomes" id="UP000297245"/>
    </source>
</evidence>
<dbReference type="EMBL" id="ML179149">
    <property type="protein sequence ID" value="THU97738.1"/>
    <property type="molecule type" value="Genomic_DNA"/>
</dbReference>
<keyword evidence="2" id="KW-1185">Reference proteome</keyword>
<evidence type="ECO:0000313" key="1">
    <source>
        <dbReference type="EMBL" id="THU97738.1"/>
    </source>
</evidence>
<proteinExistence type="predicted"/>
<dbReference type="AlphaFoldDB" id="A0A4S8M7E1"/>
<gene>
    <name evidence="1" type="ORF">K435DRAFT_857298</name>
</gene>
<dbReference type="Proteomes" id="UP000297245">
    <property type="component" value="Unassembled WGS sequence"/>
</dbReference>
<accession>A0A4S8M7E1</accession>
<name>A0A4S8M7E1_DENBC</name>